<accession>A0A4Q8M6F9</accession>
<gene>
    <name evidence="1" type="ORF">EA655_05655</name>
</gene>
<sequence>MKWSPRFPVRKGRAAPLLKIGVERDSRDLYVWAGVSVAGQTMAFASTSGSHPSQRVRVFGDCICIGMHVEIERGQMTRIVQWLRAEGVEVEVEPDSPHAADLAALTAEAGEGAPA</sequence>
<dbReference type="OrthoDB" id="9989618at2"/>
<dbReference type="RefSeq" id="WP_130533762.1">
    <property type="nucleotide sequence ID" value="NZ_SHMG01000002.1"/>
</dbReference>
<organism evidence="1 2">
    <name type="scientific">Pseudoxanthomonas winnipegensis</name>
    <dbReference type="NCBI Taxonomy" id="2480810"/>
    <lineage>
        <taxon>Bacteria</taxon>
        <taxon>Pseudomonadati</taxon>
        <taxon>Pseudomonadota</taxon>
        <taxon>Gammaproteobacteria</taxon>
        <taxon>Lysobacterales</taxon>
        <taxon>Lysobacteraceae</taxon>
        <taxon>Pseudoxanthomonas</taxon>
    </lineage>
</organism>
<protein>
    <submittedName>
        <fullName evidence="1">Uncharacterized protein</fullName>
    </submittedName>
</protein>
<reference evidence="1 2" key="1">
    <citation type="submission" date="2019-02" db="EMBL/GenBank/DDBJ databases">
        <title>WGS of Pseudoxanthomonas species novum from clinical isolates.</title>
        <authorList>
            <person name="Bernier A.-M."/>
            <person name="Bernard K."/>
            <person name="Vachon A."/>
        </authorList>
    </citation>
    <scope>NUCLEOTIDE SEQUENCE [LARGE SCALE GENOMIC DNA]</scope>
    <source>
        <strain evidence="1 2">NML130969</strain>
    </source>
</reference>
<dbReference type="EMBL" id="SHMG01000002">
    <property type="protein sequence ID" value="TAA45670.1"/>
    <property type="molecule type" value="Genomic_DNA"/>
</dbReference>
<name>A0A4Q8M6F9_9GAMM</name>
<proteinExistence type="predicted"/>
<dbReference type="Proteomes" id="UP000294164">
    <property type="component" value="Unassembled WGS sequence"/>
</dbReference>
<comment type="caution">
    <text evidence="1">The sequence shown here is derived from an EMBL/GenBank/DDBJ whole genome shotgun (WGS) entry which is preliminary data.</text>
</comment>
<evidence type="ECO:0000313" key="1">
    <source>
        <dbReference type="EMBL" id="TAA45670.1"/>
    </source>
</evidence>
<evidence type="ECO:0000313" key="2">
    <source>
        <dbReference type="Proteomes" id="UP000294164"/>
    </source>
</evidence>
<dbReference type="AlphaFoldDB" id="A0A4Q8M6F9"/>